<keyword evidence="4" id="KW-1185">Reference proteome</keyword>
<dbReference type="InterPro" id="IPR051785">
    <property type="entry name" value="MMCE/EMCE_epimerase"/>
</dbReference>
<dbReference type="PROSITE" id="PS51819">
    <property type="entry name" value="VOC"/>
    <property type="match status" value="1"/>
</dbReference>
<evidence type="ECO:0000313" key="3">
    <source>
        <dbReference type="EMBL" id="KWX25126.1"/>
    </source>
</evidence>
<evidence type="ECO:0000259" key="2">
    <source>
        <dbReference type="PROSITE" id="PS51819"/>
    </source>
</evidence>
<dbReference type="PANTHER" id="PTHR43048:SF4">
    <property type="entry name" value="RING-CLEAVING DIOXYGENASE-RELATED"/>
    <property type="match status" value="1"/>
</dbReference>
<accession>A0A132PS04</accession>
<evidence type="ECO:0000313" key="4">
    <source>
        <dbReference type="Proteomes" id="UP000070612"/>
    </source>
</evidence>
<organism evidence="3 4">
    <name type="scientific">Mycolicibacterium wolinskyi</name>
    <dbReference type="NCBI Taxonomy" id="59750"/>
    <lineage>
        <taxon>Bacteria</taxon>
        <taxon>Bacillati</taxon>
        <taxon>Actinomycetota</taxon>
        <taxon>Actinomycetes</taxon>
        <taxon>Mycobacteriales</taxon>
        <taxon>Mycobacteriaceae</taxon>
        <taxon>Mycolicibacterium</taxon>
    </lineage>
</organism>
<feature type="domain" description="VOC" evidence="2">
    <location>
        <begin position="3"/>
        <end position="123"/>
    </location>
</feature>
<comment type="caution">
    <text evidence="3">The sequence shown here is derived from an EMBL/GenBank/DDBJ whole genome shotgun (WGS) entry which is preliminary data.</text>
</comment>
<dbReference type="InterPro" id="IPR037523">
    <property type="entry name" value="VOC_core"/>
</dbReference>
<proteinExistence type="predicted"/>
<dbReference type="RefSeq" id="WP_067845460.1">
    <property type="nucleotide sequence ID" value="NZ_LGTW01000003.1"/>
</dbReference>
<dbReference type="PANTHER" id="PTHR43048">
    <property type="entry name" value="METHYLMALONYL-COA EPIMERASE"/>
    <property type="match status" value="1"/>
</dbReference>
<dbReference type="Pfam" id="PF00903">
    <property type="entry name" value="Glyoxalase"/>
    <property type="match status" value="1"/>
</dbReference>
<dbReference type="EMBL" id="LGTW01000003">
    <property type="protein sequence ID" value="KWX25126.1"/>
    <property type="molecule type" value="Genomic_DNA"/>
</dbReference>
<protein>
    <submittedName>
        <fullName evidence="3">Glyoxalase</fullName>
    </submittedName>
</protein>
<dbReference type="SUPFAM" id="SSF54593">
    <property type="entry name" value="Glyoxalase/Bleomycin resistance protein/Dihydroxybiphenyl dioxygenase"/>
    <property type="match status" value="1"/>
</dbReference>
<sequence>MFSTGAVRYLVADVDRAVGFYTQHLGFELLRQPAPAFAAIASGSLTLWLSGPGSSGARPLTDGQAQTPGGFNRIVLEVEDLDSAIGELHGRGIEFRNGLEVGPGGRQIQLSDPDGNPIELFEPAKVRTPAE</sequence>
<dbReference type="GO" id="GO:0046872">
    <property type="term" value="F:metal ion binding"/>
    <property type="evidence" value="ECO:0007669"/>
    <property type="project" value="UniProtKB-KW"/>
</dbReference>
<dbReference type="InterPro" id="IPR029068">
    <property type="entry name" value="Glyas_Bleomycin-R_OHBP_Dase"/>
</dbReference>
<gene>
    <name evidence="3" type="ORF">AFM11_06815</name>
</gene>
<dbReference type="AlphaFoldDB" id="A0A132PS04"/>
<dbReference type="GO" id="GO:0004493">
    <property type="term" value="F:methylmalonyl-CoA epimerase activity"/>
    <property type="evidence" value="ECO:0007669"/>
    <property type="project" value="TreeGrafter"/>
</dbReference>
<reference evidence="3 4" key="1">
    <citation type="submission" date="2015-07" db="EMBL/GenBank/DDBJ databases">
        <title>A draft genome sequence of Mycobacterium wolinskyi.</title>
        <authorList>
            <person name="de Man T.J."/>
            <person name="Perry K.A."/>
            <person name="Coulliette A.D."/>
            <person name="Jensen B."/>
            <person name="Toney N.C."/>
            <person name="Limbago B.M."/>
            <person name="Noble-Wang J."/>
        </authorList>
    </citation>
    <scope>NUCLEOTIDE SEQUENCE [LARGE SCALE GENOMIC DNA]</scope>
    <source>
        <strain evidence="3 4">CDC_01</strain>
    </source>
</reference>
<name>A0A132PS04_9MYCO</name>
<dbReference type="GO" id="GO:0046491">
    <property type="term" value="P:L-methylmalonyl-CoA metabolic process"/>
    <property type="evidence" value="ECO:0007669"/>
    <property type="project" value="TreeGrafter"/>
</dbReference>
<dbReference type="InterPro" id="IPR004360">
    <property type="entry name" value="Glyas_Fos-R_dOase_dom"/>
</dbReference>
<dbReference type="PATRIC" id="fig|59750.3.peg.4562"/>
<dbReference type="Gene3D" id="3.10.180.10">
    <property type="entry name" value="2,3-Dihydroxybiphenyl 1,2-Dioxygenase, domain 1"/>
    <property type="match status" value="1"/>
</dbReference>
<keyword evidence="1" id="KW-0479">Metal-binding</keyword>
<dbReference type="Proteomes" id="UP000070612">
    <property type="component" value="Unassembled WGS sequence"/>
</dbReference>
<evidence type="ECO:0000256" key="1">
    <source>
        <dbReference type="ARBA" id="ARBA00022723"/>
    </source>
</evidence>
<dbReference type="STRING" id="59750.AWC31_28835"/>